<dbReference type="SUPFAM" id="SSF51316">
    <property type="entry name" value="Mss4-like"/>
    <property type="match status" value="2"/>
</dbReference>
<name>A0A0D1ZBZ7_9EURO</name>
<dbReference type="EMBL" id="KN846951">
    <property type="protein sequence ID" value="KIV84293.1"/>
    <property type="molecule type" value="Genomic_DNA"/>
</dbReference>
<sequence length="343" mass="38242">MATTSHLTCLCGAVTEPASMLSSTNLPLECVMCHCDTCRRTTGAMVLSYFALRSRPSKKSLDNVTLYDTSRYERYFCKVCGCHVFGYNKTDGRWLVSTGTLEMEAKPAKGKNVSNVKGHIYVGDTSDGGIGPYLTSIADVRVPCWQTEPEEDQGPIEQDKLLALREKATKASTTARGEMMQVACHCGNVSLRIAPPPYGEHSEGWYIGSDHSRYYARFCCCRSCRLTLGLTMQPWTYVPPSQIYTDDMHPVVFGPEAKAAAQVKGLKHYQSSDTVLRSFCATCGATIFYQSFDRPYVIDVSVGVIRSTFGNGLVKEWLEWDRKMVSKKDEAVDEELIEAWLQE</sequence>
<dbReference type="Gene3D" id="3.90.1590.10">
    <property type="entry name" value="glutathione-dependent formaldehyde- activating enzyme (gfa)"/>
    <property type="match status" value="2"/>
</dbReference>
<keyword evidence="3" id="KW-0862">Zinc</keyword>
<evidence type="ECO:0000259" key="5">
    <source>
        <dbReference type="PROSITE" id="PS51891"/>
    </source>
</evidence>
<feature type="domain" description="CENP-V/GFA" evidence="5">
    <location>
        <begin position="3"/>
        <end position="134"/>
    </location>
</feature>
<evidence type="ECO:0000256" key="2">
    <source>
        <dbReference type="ARBA" id="ARBA00022723"/>
    </source>
</evidence>
<evidence type="ECO:0000256" key="1">
    <source>
        <dbReference type="ARBA" id="ARBA00005495"/>
    </source>
</evidence>
<reference evidence="6 7" key="1">
    <citation type="submission" date="2015-01" db="EMBL/GenBank/DDBJ databases">
        <title>The Genome Sequence of Exophiala sideris CBS121828.</title>
        <authorList>
            <consortium name="The Broad Institute Genomics Platform"/>
            <person name="Cuomo C."/>
            <person name="de Hoog S."/>
            <person name="Gorbushina A."/>
            <person name="Stielow B."/>
            <person name="Teixiera M."/>
            <person name="Abouelleil A."/>
            <person name="Chapman S.B."/>
            <person name="Priest M."/>
            <person name="Young S.K."/>
            <person name="Wortman J."/>
            <person name="Nusbaum C."/>
            <person name="Birren B."/>
        </authorList>
    </citation>
    <scope>NUCLEOTIDE SEQUENCE [LARGE SCALE GENOMIC DNA]</scope>
    <source>
        <strain evidence="6 7">CBS 121828</strain>
    </source>
</reference>
<dbReference type="GO" id="GO:0046872">
    <property type="term" value="F:metal ion binding"/>
    <property type="evidence" value="ECO:0007669"/>
    <property type="project" value="UniProtKB-KW"/>
</dbReference>
<evidence type="ECO:0000256" key="3">
    <source>
        <dbReference type="ARBA" id="ARBA00022833"/>
    </source>
</evidence>
<dbReference type="Proteomes" id="UP000053599">
    <property type="component" value="Unassembled WGS sequence"/>
</dbReference>
<comment type="similarity">
    <text evidence="1">Belongs to the Gfa family.</text>
</comment>
<dbReference type="OrthoDB" id="5422068at2759"/>
<keyword evidence="4" id="KW-0456">Lyase</keyword>
<dbReference type="InterPro" id="IPR011057">
    <property type="entry name" value="Mss4-like_sf"/>
</dbReference>
<protein>
    <recommendedName>
        <fullName evidence="5">CENP-V/GFA domain-containing protein</fullName>
    </recommendedName>
</protein>
<organism evidence="6 7">
    <name type="scientific">Exophiala sideris</name>
    <dbReference type="NCBI Taxonomy" id="1016849"/>
    <lineage>
        <taxon>Eukaryota</taxon>
        <taxon>Fungi</taxon>
        <taxon>Dikarya</taxon>
        <taxon>Ascomycota</taxon>
        <taxon>Pezizomycotina</taxon>
        <taxon>Eurotiomycetes</taxon>
        <taxon>Chaetothyriomycetidae</taxon>
        <taxon>Chaetothyriales</taxon>
        <taxon>Herpotrichiellaceae</taxon>
        <taxon>Exophiala</taxon>
    </lineage>
</organism>
<dbReference type="HOGENOM" id="CLU_038839_0_0_1"/>
<dbReference type="AlphaFoldDB" id="A0A0D1ZBZ7"/>
<proteinExistence type="inferred from homology"/>
<keyword evidence="2" id="KW-0479">Metal-binding</keyword>
<dbReference type="PANTHER" id="PTHR33337">
    <property type="entry name" value="GFA DOMAIN-CONTAINING PROTEIN"/>
    <property type="match status" value="1"/>
</dbReference>
<dbReference type="Pfam" id="PF04828">
    <property type="entry name" value="GFA"/>
    <property type="match status" value="2"/>
</dbReference>
<gene>
    <name evidence="6" type="ORF">PV11_00082</name>
</gene>
<evidence type="ECO:0000313" key="6">
    <source>
        <dbReference type="EMBL" id="KIV84293.1"/>
    </source>
</evidence>
<dbReference type="InterPro" id="IPR006913">
    <property type="entry name" value="CENP-V/GFA"/>
</dbReference>
<dbReference type="GO" id="GO:0016846">
    <property type="term" value="F:carbon-sulfur lyase activity"/>
    <property type="evidence" value="ECO:0007669"/>
    <property type="project" value="InterPro"/>
</dbReference>
<accession>A0A0D1ZBZ7</accession>
<dbReference type="PANTHER" id="PTHR33337:SF32">
    <property type="entry name" value="DUF636 DOMAIN PROTEIN (AFU_ORTHOLOGUE AFUA_7G04120)"/>
    <property type="match status" value="1"/>
</dbReference>
<evidence type="ECO:0000313" key="7">
    <source>
        <dbReference type="Proteomes" id="UP000053599"/>
    </source>
</evidence>
<evidence type="ECO:0000256" key="4">
    <source>
        <dbReference type="ARBA" id="ARBA00023239"/>
    </source>
</evidence>
<dbReference type="PROSITE" id="PS51891">
    <property type="entry name" value="CENP_V_GFA"/>
    <property type="match status" value="1"/>
</dbReference>